<dbReference type="PANTHER" id="PTHR31630:SF6">
    <property type="entry name" value="PHYTANOYL-COA DIOXYGENASE-RELATED"/>
    <property type="match status" value="1"/>
</dbReference>
<proteinExistence type="predicted"/>
<dbReference type="SUPFAM" id="SSF51197">
    <property type="entry name" value="Clavaminate synthase-like"/>
    <property type="match status" value="1"/>
</dbReference>
<gene>
    <name evidence="1" type="ORF">TSG867_LOCUS30131</name>
</gene>
<evidence type="ECO:0000313" key="1">
    <source>
        <dbReference type="EMBL" id="CAF4640063.1"/>
    </source>
</evidence>
<dbReference type="AlphaFoldDB" id="A0A821EN54"/>
<reference evidence="1" key="1">
    <citation type="submission" date="2021-02" db="EMBL/GenBank/DDBJ databases">
        <authorList>
            <person name="Nowell W R."/>
        </authorList>
    </citation>
    <scope>NUCLEOTIDE SEQUENCE</scope>
</reference>
<sequence length="365" mass="41737">TVINTISYIIMATATEKFQPPTVPRDSEGFVKSFNLSSYDCPEADDACAFFDQYGFVVIANVFTPEQCAETISDIWNVVESFAEQSIRNDENLWDAQRWRRTGHEQVGLVGNASLWTRQIILNRQTPALHTAFAAVLGTRKLLTNHDRYALFRPAQMHSERGTMTNLHLDMNPWIYLQDTDNSYQISVLSRLSYKRDNDWITENNEPGCSAIGERHVQGLVNLTDNLEEDGGFWLVPGFHKYLPQWTIEHENLLSQYGLCSTFNLFKESVVPELYAAACHISSRAGSAILWDQRTMHGSRANNSLRPRYAQFFKMFPAEHPAMTEKRAENRRNGILTKLRAVNISPETDLSFLGRKLFGLEQWSD</sequence>
<name>A0A821EN54_9BILA</name>
<comment type="caution">
    <text evidence="1">The sequence shown here is derived from an EMBL/GenBank/DDBJ whole genome shotgun (WGS) entry which is preliminary data.</text>
</comment>
<dbReference type="EMBL" id="CAJOBQ010004610">
    <property type="protein sequence ID" value="CAF4640063.1"/>
    <property type="molecule type" value="Genomic_DNA"/>
</dbReference>
<dbReference type="Proteomes" id="UP000663862">
    <property type="component" value="Unassembled WGS sequence"/>
</dbReference>
<protein>
    <recommendedName>
        <fullName evidence="3">Phytanoyl-CoA dioxygenase</fullName>
    </recommendedName>
</protein>
<feature type="non-terminal residue" evidence="1">
    <location>
        <position position="1"/>
    </location>
</feature>
<organism evidence="1 2">
    <name type="scientific">Rotaria socialis</name>
    <dbReference type="NCBI Taxonomy" id="392032"/>
    <lineage>
        <taxon>Eukaryota</taxon>
        <taxon>Metazoa</taxon>
        <taxon>Spiralia</taxon>
        <taxon>Gnathifera</taxon>
        <taxon>Rotifera</taxon>
        <taxon>Eurotatoria</taxon>
        <taxon>Bdelloidea</taxon>
        <taxon>Philodinida</taxon>
        <taxon>Philodinidae</taxon>
        <taxon>Rotaria</taxon>
    </lineage>
</organism>
<accession>A0A821EN54</accession>
<dbReference type="InterPro" id="IPR008775">
    <property type="entry name" value="Phytyl_CoA_dOase-like"/>
</dbReference>
<dbReference type="Gene3D" id="2.60.120.620">
    <property type="entry name" value="q2cbj1_9rhob like domain"/>
    <property type="match status" value="1"/>
</dbReference>
<evidence type="ECO:0000313" key="2">
    <source>
        <dbReference type="Proteomes" id="UP000663862"/>
    </source>
</evidence>
<evidence type="ECO:0008006" key="3">
    <source>
        <dbReference type="Google" id="ProtNLM"/>
    </source>
</evidence>
<dbReference type="Pfam" id="PF05721">
    <property type="entry name" value="PhyH"/>
    <property type="match status" value="1"/>
</dbReference>
<dbReference type="PANTHER" id="PTHR31630">
    <property type="entry name" value="PHYTANOYL-COA DIOXYGENASE-RELATED-RELATED"/>
    <property type="match status" value="1"/>
</dbReference>